<feature type="transmembrane region" description="Helical" evidence="8">
    <location>
        <begin position="407"/>
        <end position="427"/>
    </location>
</feature>
<sequence>MLAVLVPLPVVLPLIGAGITLMLSGRRRGQTAVTVITLAIVLAIDLMLLFGVDARGTQVVAVGGWELPFGIALAVDRLSAVMLVVSAIVTLLVLLYAVGQEMADTVNETPVSVFNPTYLILCAGVAAAFIAGDLFNLYVGFEMLLGASYVLLTLGATAQRIRAGVTYIVISLVSSLIFLMGIGLVYAATGTVNIAQLSVRIGELPPDIQMILHITLLIAFGIKAAVFPLAFWLPDSYPTAPAPVTAVFAGLLTKVGIYAIIRTETVLFAESNLRTPLLVVAALTMLVGILGAVAQSEIKRLLSFTLISHIGYMIFGVAMGTVEGLTAAIFYTVHHIIVQTALFLAIGLVEQRNGTTSIRKLGGLAVLAPGLSLLFFIPALNLAGIPPFSGFIGKAALFQAGFETRDWLIFVLIGAGALTSLLTLYVIGKTWNLAFWRDPDDTEEPTPELVEEFEERKEAVADGRSWRSTQTMPRTMIGSATVMVAVSVLVTVFAGNLWDISARAAENLRSPSTYVSSVLGEEDGS</sequence>
<keyword evidence="5 8" id="KW-1133">Transmembrane helix</keyword>
<name>A0ABP8J1A2_9MICO</name>
<dbReference type="InterPro" id="IPR001750">
    <property type="entry name" value="ND/Mrp_TM"/>
</dbReference>
<feature type="transmembrane region" description="Helical" evidence="8">
    <location>
        <begin position="6"/>
        <end position="25"/>
    </location>
</feature>
<feature type="transmembrane region" description="Helical" evidence="8">
    <location>
        <begin position="240"/>
        <end position="261"/>
    </location>
</feature>
<feature type="transmembrane region" description="Helical" evidence="8">
    <location>
        <begin position="301"/>
        <end position="322"/>
    </location>
</feature>
<organism evidence="11 12">
    <name type="scientific">Brevibacterium pityocampae</name>
    <dbReference type="NCBI Taxonomy" id="506594"/>
    <lineage>
        <taxon>Bacteria</taxon>
        <taxon>Bacillati</taxon>
        <taxon>Actinomycetota</taxon>
        <taxon>Actinomycetes</taxon>
        <taxon>Micrococcales</taxon>
        <taxon>Brevibacteriaceae</taxon>
        <taxon>Brevibacterium</taxon>
    </lineage>
</organism>
<accession>A0ABP8J1A2</accession>
<proteinExistence type="inferred from homology"/>
<feature type="transmembrane region" description="Helical" evidence="8">
    <location>
        <begin position="32"/>
        <end position="52"/>
    </location>
</feature>
<comment type="similarity">
    <text evidence="2">Belongs to the CPA3 antiporters (TC 2.A.63) subunit D family.</text>
</comment>
<feature type="domain" description="NADH-Ubiquinone oxidoreductase (complex I) chain 5 N-terminal" evidence="10">
    <location>
        <begin position="67"/>
        <end position="99"/>
    </location>
</feature>
<evidence type="ECO:0000256" key="2">
    <source>
        <dbReference type="ARBA" id="ARBA00005346"/>
    </source>
</evidence>
<gene>
    <name evidence="11" type="ORF">GCM10023167_02420</name>
</gene>
<evidence type="ECO:0000256" key="3">
    <source>
        <dbReference type="ARBA" id="ARBA00022475"/>
    </source>
</evidence>
<dbReference type="Pfam" id="PF00361">
    <property type="entry name" value="Proton_antipo_M"/>
    <property type="match status" value="1"/>
</dbReference>
<feature type="transmembrane region" description="Helical" evidence="8">
    <location>
        <begin position="208"/>
        <end position="233"/>
    </location>
</feature>
<keyword evidence="6 8" id="KW-0472">Membrane</keyword>
<keyword evidence="4 7" id="KW-0812">Transmembrane</keyword>
<feature type="transmembrane region" description="Helical" evidence="8">
    <location>
        <begin position="111"/>
        <end position="131"/>
    </location>
</feature>
<feature type="transmembrane region" description="Helical" evidence="8">
    <location>
        <begin position="165"/>
        <end position="188"/>
    </location>
</feature>
<evidence type="ECO:0000256" key="8">
    <source>
        <dbReference type="SAM" id="Phobius"/>
    </source>
</evidence>
<evidence type="ECO:0000313" key="11">
    <source>
        <dbReference type="EMBL" id="GAA4383161.1"/>
    </source>
</evidence>
<evidence type="ECO:0000256" key="1">
    <source>
        <dbReference type="ARBA" id="ARBA00004651"/>
    </source>
</evidence>
<keyword evidence="12" id="KW-1185">Reference proteome</keyword>
<dbReference type="EMBL" id="BAABGL010000002">
    <property type="protein sequence ID" value="GAA4383161.1"/>
    <property type="molecule type" value="Genomic_DNA"/>
</dbReference>
<dbReference type="Pfam" id="PF00662">
    <property type="entry name" value="Proton_antipo_N"/>
    <property type="match status" value="1"/>
</dbReference>
<comment type="caution">
    <text evidence="11">The sequence shown here is derived from an EMBL/GenBank/DDBJ whole genome shotgun (WGS) entry which is preliminary data.</text>
</comment>
<evidence type="ECO:0000259" key="10">
    <source>
        <dbReference type="Pfam" id="PF00662"/>
    </source>
</evidence>
<feature type="transmembrane region" description="Helical" evidence="8">
    <location>
        <begin position="361"/>
        <end position="380"/>
    </location>
</feature>
<evidence type="ECO:0000256" key="4">
    <source>
        <dbReference type="ARBA" id="ARBA00022692"/>
    </source>
</evidence>
<feature type="transmembrane region" description="Helical" evidence="8">
    <location>
        <begin position="273"/>
        <end position="294"/>
    </location>
</feature>
<dbReference type="PANTHER" id="PTHR42703:SF1">
    <property type="entry name" value="NA(+)_H(+) ANTIPORTER SUBUNIT D1"/>
    <property type="match status" value="1"/>
</dbReference>
<protein>
    <submittedName>
        <fullName evidence="11">Na+/H+ antiporter subunit D</fullName>
    </submittedName>
</protein>
<feature type="transmembrane region" description="Helical" evidence="8">
    <location>
        <begin position="476"/>
        <end position="498"/>
    </location>
</feature>
<dbReference type="PANTHER" id="PTHR42703">
    <property type="entry name" value="NADH DEHYDROGENASE"/>
    <property type="match status" value="1"/>
</dbReference>
<dbReference type="PRINTS" id="PR01437">
    <property type="entry name" value="NUOXDRDTASE4"/>
</dbReference>
<feature type="domain" description="NADH:quinone oxidoreductase/Mrp antiporter transmembrane" evidence="9">
    <location>
        <begin position="131"/>
        <end position="415"/>
    </location>
</feature>
<comment type="subcellular location">
    <subcellularLocation>
        <location evidence="1">Cell membrane</location>
        <topology evidence="1">Multi-pass membrane protein</topology>
    </subcellularLocation>
    <subcellularLocation>
        <location evidence="7">Membrane</location>
        <topology evidence="7">Multi-pass membrane protein</topology>
    </subcellularLocation>
</comment>
<dbReference type="RefSeq" id="WP_345029204.1">
    <property type="nucleotide sequence ID" value="NZ_BAABGL010000002.1"/>
</dbReference>
<dbReference type="InterPro" id="IPR050586">
    <property type="entry name" value="CPA3_Na-H_Antiporter_D"/>
</dbReference>
<dbReference type="InterPro" id="IPR003918">
    <property type="entry name" value="NADH_UbQ_OxRdtase"/>
</dbReference>
<feature type="transmembrane region" description="Helical" evidence="8">
    <location>
        <begin position="328"/>
        <end position="349"/>
    </location>
</feature>
<feature type="transmembrane region" description="Helical" evidence="8">
    <location>
        <begin position="78"/>
        <end position="99"/>
    </location>
</feature>
<evidence type="ECO:0000259" key="9">
    <source>
        <dbReference type="Pfam" id="PF00361"/>
    </source>
</evidence>
<evidence type="ECO:0000256" key="5">
    <source>
        <dbReference type="ARBA" id="ARBA00022989"/>
    </source>
</evidence>
<feature type="transmembrane region" description="Helical" evidence="8">
    <location>
        <begin position="137"/>
        <end position="158"/>
    </location>
</feature>
<evidence type="ECO:0000313" key="12">
    <source>
        <dbReference type="Proteomes" id="UP001500642"/>
    </source>
</evidence>
<dbReference type="InterPro" id="IPR001516">
    <property type="entry name" value="Proton_antipo_N"/>
</dbReference>
<evidence type="ECO:0000256" key="7">
    <source>
        <dbReference type="RuleBase" id="RU000320"/>
    </source>
</evidence>
<dbReference type="NCBIfam" id="NF009308">
    <property type="entry name" value="PRK12665.1"/>
    <property type="match status" value="1"/>
</dbReference>
<dbReference type="Proteomes" id="UP001500642">
    <property type="component" value="Unassembled WGS sequence"/>
</dbReference>
<evidence type="ECO:0000256" key="6">
    <source>
        <dbReference type="ARBA" id="ARBA00023136"/>
    </source>
</evidence>
<reference evidence="12" key="1">
    <citation type="journal article" date="2019" name="Int. J. Syst. Evol. Microbiol.">
        <title>The Global Catalogue of Microorganisms (GCM) 10K type strain sequencing project: providing services to taxonomists for standard genome sequencing and annotation.</title>
        <authorList>
            <consortium name="The Broad Institute Genomics Platform"/>
            <consortium name="The Broad Institute Genome Sequencing Center for Infectious Disease"/>
            <person name="Wu L."/>
            <person name="Ma J."/>
        </authorList>
    </citation>
    <scope>NUCLEOTIDE SEQUENCE [LARGE SCALE GENOMIC DNA]</scope>
    <source>
        <strain evidence="12">JCM 17808</strain>
    </source>
</reference>
<keyword evidence="3" id="KW-1003">Cell membrane</keyword>